<dbReference type="Gene3D" id="1.25.40.280">
    <property type="entry name" value="alix/aip1 like domains"/>
    <property type="match status" value="1"/>
</dbReference>
<dbReference type="CDD" id="cd09034">
    <property type="entry name" value="BRO1_Alix_like"/>
    <property type="match status" value="1"/>
</dbReference>
<evidence type="ECO:0000313" key="3">
    <source>
        <dbReference type="EMBL" id="VFU50919.1"/>
    </source>
</evidence>
<proteinExistence type="inferred from homology"/>
<protein>
    <recommendedName>
        <fullName evidence="2">BRO1 domain-containing protein</fullName>
    </recommendedName>
</protein>
<sequence>MGCGASIYAVGKRKKKTNIPEVVVYVPSMRIPAQSDLQRPLRGLIPHDLADRLGCLRNQIVLVAEDTGEIGKGHIVSGNCAFLLLKGIFEFLYFENGVGNLIATQIVVDAGGSAVAELRRALEEYLPLLIGLTKKEHGLEDLVEFRWKNLEDGRPQENSVANSWFELLSVIHMLAMLHLSEANSLMIPKDHSGSGIRVVSSDCKRDSVDLLLKASGCLVFCVHEIMAHLPPDIKKKFSRDFQDGALEAISIQALGQGTEIQLGLAVESQKASLSVKRRLACEQLIYFGQAYHFLSESGMSNMHGKKHLCFIKWKFLEAKAAAYYYHGLILDKGTEPACHVTAVCCFLAADGLLSESKKACFTFCLTAPVTRSPPLWGAMKHLTQKIPEVAARKSQMYGYLLEEEKALQALPDLPDFQLSLVPDDYILPEIDSAWDRSKWEIQSQPLKEHLEDSEDEAETE</sequence>
<dbReference type="InterPro" id="IPR038499">
    <property type="entry name" value="BRO1_sf"/>
</dbReference>
<evidence type="ECO:0000256" key="1">
    <source>
        <dbReference type="ARBA" id="ARBA00008901"/>
    </source>
</evidence>
<dbReference type="InterPro" id="IPR038898">
    <property type="entry name" value="BROX"/>
</dbReference>
<dbReference type="PROSITE" id="PS51180">
    <property type="entry name" value="BRO1"/>
    <property type="match status" value="1"/>
</dbReference>
<accession>A0A6N2MMS6</accession>
<reference evidence="3" key="1">
    <citation type="submission" date="2019-03" db="EMBL/GenBank/DDBJ databases">
        <authorList>
            <person name="Mank J."/>
            <person name="Almeida P."/>
        </authorList>
    </citation>
    <scope>NUCLEOTIDE SEQUENCE</scope>
    <source>
        <strain evidence="3">78183</strain>
    </source>
</reference>
<organism evidence="3">
    <name type="scientific">Salix viminalis</name>
    <name type="common">Common osier</name>
    <name type="synonym">Basket willow</name>
    <dbReference type="NCBI Taxonomy" id="40686"/>
    <lineage>
        <taxon>Eukaryota</taxon>
        <taxon>Viridiplantae</taxon>
        <taxon>Streptophyta</taxon>
        <taxon>Embryophyta</taxon>
        <taxon>Tracheophyta</taxon>
        <taxon>Spermatophyta</taxon>
        <taxon>Magnoliopsida</taxon>
        <taxon>eudicotyledons</taxon>
        <taxon>Gunneridae</taxon>
        <taxon>Pentapetalae</taxon>
        <taxon>rosids</taxon>
        <taxon>fabids</taxon>
        <taxon>Malpighiales</taxon>
        <taxon>Salicaceae</taxon>
        <taxon>Saliceae</taxon>
        <taxon>Salix</taxon>
    </lineage>
</organism>
<comment type="similarity">
    <text evidence="1">Belongs to the BROX family.</text>
</comment>
<name>A0A6N2MMS6_SALVM</name>
<dbReference type="PANTHER" id="PTHR23032">
    <property type="entry name" value="BRO1 DOMAIN-CONTAINING PROTEIN BROX"/>
    <property type="match status" value="1"/>
</dbReference>
<dbReference type="AlphaFoldDB" id="A0A6N2MMS6"/>
<gene>
    <name evidence="3" type="ORF">SVIM_LOCUS341127</name>
</gene>
<dbReference type="PANTHER" id="PTHR23032:SF2">
    <property type="entry name" value="ENDOSOMAL TARGETING BRO1-LIKE DOMAIN-CONTAINING PROTEIN"/>
    <property type="match status" value="1"/>
</dbReference>
<dbReference type="InterPro" id="IPR004328">
    <property type="entry name" value="BRO1_dom"/>
</dbReference>
<dbReference type="EMBL" id="CAADRP010001741">
    <property type="protein sequence ID" value="VFU50919.1"/>
    <property type="molecule type" value="Genomic_DNA"/>
</dbReference>
<evidence type="ECO:0000259" key="2">
    <source>
        <dbReference type="PROSITE" id="PS51180"/>
    </source>
</evidence>
<feature type="domain" description="BRO1" evidence="2">
    <location>
        <begin position="6"/>
        <end position="460"/>
    </location>
</feature>
<dbReference type="SMART" id="SM01041">
    <property type="entry name" value="BRO1"/>
    <property type="match status" value="1"/>
</dbReference>